<accession>A0A1F7H1U1</accession>
<dbReference type="Gene3D" id="3.20.20.80">
    <property type="entry name" value="Glycosidases"/>
    <property type="match status" value="1"/>
</dbReference>
<organism evidence="1 2">
    <name type="scientific">Candidatus Roizmanbacteria bacterium RIFCSPHIGHO2_02_FULL_38_11</name>
    <dbReference type="NCBI Taxonomy" id="1802039"/>
    <lineage>
        <taxon>Bacteria</taxon>
        <taxon>Candidatus Roizmaniibacteriota</taxon>
    </lineage>
</organism>
<protein>
    <recommendedName>
        <fullName evidence="3">Glycoside hydrolase family 5 domain-containing protein</fullName>
    </recommendedName>
</protein>
<evidence type="ECO:0008006" key="3">
    <source>
        <dbReference type="Google" id="ProtNLM"/>
    </source>
</evidence>
<dbReference type="InterPro" id="IPR017853">
    <property type="entry name" value="GH"/>
</dbReference>
<gene>
    <name evidence="1" type="ORF">A3C25_04255</name>
</gene>
<reference evidence="1 2" key="1">
    <citation type="journal article" date="2016" name="Nat. Commun.">
        <title>Thousands of microbial genomes shed light on interconnected biogeochemical processes in an aquifer system.</title>
        <authorList>
            <person name="Anantharaman K."/>
            <person name="Brown C.T."/>
            <person name="Hug L.A."/>
            <person name="Sharon I."/>
            <person name="Castelle C.J."/>
            <person name="Probst A.J."/>
            <person name="Thomas B.C."/>
            <person name="Singh A."/>
            <person name="Wilkins M.J."/>
            <person name="Karaoz U."/>
            <person name="Brodie E.L."/>
            <person name="Williams K.H."/>
            <person name="Hubbard S.S."/>
            <person name="Banfield J.F."/>
        </authorList>
    </citation>
    <scope>NUCLEOTIDE SEQUENCE [LARGE SCALE GENOMIC DNA]</scope>
</reference>
<comment type="caution">
    <text evidence="1">The sequence shown here is derived from an EMBL/GenBank/DDBJ whole genome shotgun (WGS) entry which is preliminary data.</text>
</comment>
<proteinExistence type="predicted"/>
<evidence type="ECO:0000313" key="2">
    <source>
        <dbReference type="Proteomes" id="UP000177913"/>
    </source>
</evidence>
<evidence type="ECO:0000313" key="1">
    <source>
        <dbReference type="EMBL" id="OGK25229.1"/>
    </source>
</evidence>
<dbReference type="Proteomes" id="UP000177913">
    <property type="component" value="Unassembled WGS sequence"/>
</dbReference>
<sequence length="556" mass="64562">MTVVFILIIHILLTPIYAYNPDLPNNKFGIHLAQPHLEDLQKAKELINSSGGDWGYVTLVIQENDRDKNKWQEIFDLMRGLHLIPIIRLATVPEADRWRRPAEEDADSWAEFLNSLHWVVKEHYIILFNEPNHGSEWGGEVDAQNYTQVALTFAQKLKEKSPEFFIMLAGLDASAPNSLPRFQDEADFLNQFFNNTEIEQFNNLFSGFASHSYPNPGFSGSPYDFGRGSIRNYEWELNLLKQLGIKDPPVFITETGWRRGDETTIADYFKIAFDQIWLPDNRVVAVTPFVLDYQGEPFLNFSWKKFQNSDFYPQFYTVQSLSKTKGEPVQIEKGEIFFDFPKELVADSSFHFTVRLKNLGQAVWDKNFGYQLSVVPPSLEYFFADLKKIRPFEETDIDLYIKTNGTLGKRNAQIVLKKEDKEILKSDGWRFEVFPLPSLEFSLKLFPKFTTQADDFEIQVFNKEEELVLKRKQVKVKKGKGKIEEVQNVVLGSKYRVVILKPYYLPRQAFITFGKSVNKVSFEPMLPFDFSPNGKFDVRDFMTFLQNPKSLNLLFP</sequence>
<dbReference type="EMBL" id="MFZO01000015">
    <property type="protein sequence ID" value="OGK25229.1"/>
    <property type="molecule type" value="Genomic_DNA"/>
</dbReference>
<name>A0A1F7H1U1_9BACT</name>
<dbReference type="SUPFAM" id="SSF51445">
    <property type="entry name" value="(Trans)glycosidases"/>
    <property type="match status" value="1"/>
</dbReference>
<dbReference type="AlphaFoldDB" id="A0A1F7H1U1"/>